<proteinExistence type="inferred from homology"/>
<evidence type="ECO:0000256" key="2">
    <source>
        <dbReference type="HAMAP-Rule" id="MF_00758"/>
    </source>
</evidence>
<dbReference type="HAMAP" id="MF_00758">
    <property type="entry name" value="UPF0301"/>
    <property type="match status" value="1"/>
</dbReference>
<evidence type="ECO:0000313" key="3">
    <source>
        <dbReference type="EMBL" id="MDC7694909.1"/>
    </source>
</evidence>
<reference evidence="3 4" key="1">
    <citation type="submission" date="2023-01" db="EMBL/GenBank/DDBJ databases">
        <title>Novel species of the genus Asticcacaulis isolated from rivers.</title>
        <authorList>
            <person name="Lu H."/>
        </authorList>
    </citation>
    <scope>NUCLEOTIDE SEQUENCE [LARGE SCALE GENOMIC DNA]</scope>
    <source>
        <strain evidence="3 4">DXS10W</strain>
    </source>
</reference>
<sequence>MTHIGPDPSDPTASSEDASLQATSLQGRLLVAMPSLDDPNFDHSVIYMCQHDAESAMGIVLTQPIGGLTFPRMMEELGIDITDDRHIATPIYNGGPVQNERGFVLHSLDYFIDEVTLPLDIDPEALELREGVGLTVSRDILVDLARGAGPSRVLIALGYAGWGPGQLEAEIRDNAWLIAPSNADILFSHDAAGLWNRALKSLGILPEHLSLNAGRA</sequence>
<dbReference type="InterPro" id="IPR003774">
    <property type="entry name" value="AlgH-like"/>
</dbReference>
<dbReference type="RefSeq" id="WP_272741613.1">
    <property type="nucleotide sequence ID" value="NZ_JAQQKW010000006.1"/>
</dbReference>
<dbReference type="Proteomes" id="UP001216595">
    <property type="component" value="Unassembled WGS sequence"/>
</dbReference>
<dbReference type="PANTHER" id="PTHR30327:SF1">
    <property type="entry name" value="UPF0301 PROTEIN YQGE"/>
    <property type="match status" value="1"/>
</dbReference>
<protein>
    <recommendedName>
        <fullName evidence="2">UPF0301 protein PQU94_11515</fullName>
    </recommendedName>
</protein>
<evidence type="ECO:0000313" key="4">
    <source>
        <dbReference type="Proteomes" id="UP001216595"/>
    </source>
</evidence>
<comment type="similarity">
    <text evidence="1 2">Belongs to the UPF0301 (AlgH) family.</text>
</comment>
<organism evidence="3 4">
    <name type="scientific">Asticcacaulis currens</name>
    <dbReference type="NCBI Taxonomy" id="2984210"/>
    <lineage>
        <taxon>Bacteria</taxon>
        <taxon>Pseudomonadati</taxon>
        <taxon>Pseudomonadota</taxon>
        <taxon>Alphaproteobacteria</taxon>
        <taxon>Caulobacterales</taxon>
        <taxon>Caulobacteraceae</taxon>
        <taxon>Asticcacaulis</taxon>
    </lineage>
</organism>
<dbReference type="Gene3D" id="3.40.1740.10">
    <property type="entry name" value="VC0467-like"/>
    <property type="match status" value="1"/>
</dbReference>
<dbReference type="SUPFAM" id="SSF143456">
    <property type="entry name" value="VC0467-like"/>
    <property type="match status" value="1"/>
</dbReference>
<keyword evidence="4" id="KW-1185">Reference proteome</keyword>
<dbReference type="PANTHER" id="PTHR30327">
    <property type="entry name" value="UNCHARACTERIZED PROTEIN YQGE"/>
    <property type="match status" value="1"/>
</dbReference>
<evidence type="ECO:0000256" key="1">
    <source>
        <dbReference type="ARBA" id="ARBA00009600"/>
    </source>
</evidence>
<gene>
    <name evidence="3" type="ORF">PQU94_11515</name>
</gene>
<comment type="caution">
    <text evidence="3">The sequence shown here is derived from an EMBL/GenBank/DDBJ whole genome shotgun (WGS) entry which is preliminary data.</text>
</comment>
<name>A0ABT5IFF3_9CAUL</name>
<accession>A0ABT5IFF3</accession>
<dbReference type="Pfam" id="PF02622">
    <property type="entry name" value="DUF179"/>
    <property type="match status" value="1"/>
</dbReference>
<dbReference type="EMBL" id="JAQQKW010000006">
    <property type="protein sequence ID" value="MDC7694909.1"/>
    <property type="molecule type" value="Genomic_DNA"/>
</dbReference>